<accession>A0A914ZKY2</accession>
<evidence type="ECO:0000313" key="3">
    <source>
        <dbReference type="WBParaSite" id="PgB02X_g138_t01"/>
    </source>
</evidence>
<evidence type="ECO:0000256" key="1">
    <source>
        <dbReference type="SAM" id="MobiDB-lite"/>
    </source>
</evidence>
<keyword evidence="2" id="KW-1185">Reference proteome</keyword>
<feature type="compositionally biased region" description="Basic and acidic residues" evidence="1">
    <location>
        <begin position="121"/>
        <end position="130"/>
    </location>
</feature>
<organism evidence="2 3">
    <name type="scientific">Parascaris univalens</name>
    <name type="common">Nematode worm</name>
    <dbReference type="NCBI Taxonomy" id="6257"/>
    <lineage>
        <taxon>Eukaryota</taxon>
        <taxon>Metazoa</taxon>
        <taxon>Ecdysozoa</taxon>
        <taxon>Nematoda</taxon>
        <taxon>Chromadorea</taxon>
        <taxon>Rhabditida</taxon>
        <taxon>Spirurina</taxon>
        <taxon>Ascaridomorpha</taxon>
        <taxon>Ascaridoidea</taxon>
        <taxon>Ascarididae</taxon>
        <taxon>Parascaris</taxon>
    </lineage>
</organism>
<evidence type="ECO:0000313" key="2">
    <source>
        <dbReference type="Proteomes" id="UP000887569"/>
    </source>
</evidence>
<name>A0A914ZKY2_PARUN</name>
<dbReference type="Proteomes" id="UP000887569">
    <property type="component" value="Unplaced"/>
</dbReference>
<dbReference type="WBParaSite" id="PgB02X_g138_t01">
    <property type="protein sequence ID" value="PgB02X_g138_t01"/>
    <property type="gene ID" value="PgB02X_g138"/>
</dbReference>
<protein>
    <submittedName>
        <fullName evidence="3">Uncharacterized protein</fullName>
    </submittedName>
</protein>
<sequence>QQEGLKAHADLAVPKSRVRLLSTQFSMHNFTKTAGQSNVTKISNTHNTLYKARTNTSQPRLRANVVGNDEFERPYKSGPTIQLGTGGRKNSGGTALTLMRATPTKIGETSCSQTTMSETGMDMRRKEKEN</sequence>
<proteinExistence type="predicted"/>
<feature type="compositionally biased region" description="Polar residues" evidence="1">
    <location>
        <begin position="107"/>
        <end position="118"/>
    </location>
</feature>
<dbReference type="AlphaFoldDB" id="A0A914ZKY2"/>
<feature type="region of interest" description="Disordered" evidence="1">
    <location>
        <begin position="69"/>
        <end position="130"/>
    </location>
</feature>
<reference evidence="3" key="1">
    <citation type="submission" date="2022-11" db="UniProtKB">
        <authorList>
            <consortium name="WormBaseParasite"/>
        </authorList>
    </citation>
    <scope>IDENTIFICATION</scope>
</reference>